<reference evidence="2 3" key="1">
    <citation type="journal article" date="2012" name="Science">
        <title>The Paleozoic origin of enzymatic lignin decomposition reconstructed from 31 fungal genomes.</title>
        <authorList>
            <person name="Floudas D."/>
            <person name="Binder M."/>
            <person name="Riley R."/>
            <person name="Barry K."/>
            <person name="Blanchette R.A."/>
            <person name="Henrissat B."/>
            <person name="Martinez A.T."/>
            <person name="Otillar R."/>
            <person name="Spatafora J.W."/>
            <person name="Yadav J.S."/>
            <person name="Aerts A."/>
            <person name="Benoit I."/>
            <person name="Boyd A."/>
            <person name="Carlson A."/>
            <person name="Copeland A."/>
            <person name="Coutinho P.M."/>
            <person name="de Vries R.P."/>
            <person name="Ferreira P."/>
            <person name="Findley K."/>
            <person name="Foster B."/>
            <person name="Gaskell J."/>
            <person name="Glotzer D."/>
            <person name="Gorecki P."/>
            <person name="Heitman J."/>
            <person name="Hesse C."/>
            <person name="Hori C."/>
            <person name="Igarashi K."/>
            <person name="Jurgens J.A."/>
            <person name="Kallen N."/>
            <person name="Kersten P."/>
            <person name="Kohler A."/>
            <person name="Kuees U."/>
            <person name="Kumar T.K.A."/>
            <person name="Kuo A."/>
            <person name="LaButti K."/>
            <person name="Larrondo L.F."/>
            <person name="Lindquist E."/>
            <person name="Ling A."/>
            <person name="Lombard V."/>
            <person name="Lucas S."/>
            <person name="Lundell T."/>
            <person name="Martin R."/>
            <person name="McLaughlin D.J."/>
            <person name="Morgenstern I."/>
            <person name="Morin E."/>
            <person name="Murat C."/>
            <person name="Nagy L.G."/>
            <person name="Nolan M."/>
            <person name="Ohm R.A."/>
            <person name="Patyshakuliyeva A."/>
            <person name="Rokas A."/>
            <person name="Ruiz-Duenas F.J."/>
            <person name="Sabat G."/>
            <person name="Salamov A."/>
            <person name="Samejima M."/>
            <person name="Schmutz J."/>
            <person name="Slot J.C."/>
            <person name="St John F."/>
            <person name="Stenlid J."/>
            <person name="Sun H."/>
            <person name="Sun S."/>
            <person name="Syed K."/>
            <person name="Tsang A."/>
            <person name="Wiebenga A."/>
            <person name="Young D."/>
            <person name="Pisabarro A."/>
            <person name="Eastwood D.C."/>
            <person name="Martin F."/>
            <person name="Cullen D."/>
            <person name="Grigoriev I.V."/>
            <person name="Hibbett D.S."/>
        </authorList>
    </citation>
    <scope>NUCLEOTIDE SEQUENCE [LARGE SCALE GENOMIC DNA]</scope>
    <source>
        <strain evidence="2 3">DJM-731 SS1</strain>
    </source>
</reference>
<dbReference type="EMBL" id="JH795864">
    <property type="protein sequence ID" value="EJU01434.1"/>
    <property type="molecule type" value="Genomic_DNA"/>
</dbReference>
<sequence>MSYPTTYPPPLGHLPPFYIPFPIRPLPPPTLHPPPSLPSLPSPPRPSPFPGWELTTHLIPSASPRASPTATTRNIRPQYPPTLEREKEDRAREVERLRVAMRAQRARDCERKSWVSYEGEPRLWNVLNRFMRSPARLSGGAGADAEDGLTILLTHANGFPKEVYEPFLSFLLSSYTGIREIWVWEAVNHGDAALVNAAKLGDTCESVWLWLCGV</sequence>
<dbReference type="AlphaFoldDB" id="M5FY20"/>
<name>M5FY20_DACPD</name>
<evidence type="ECO:0000313" key="2">
    <source>
        <dbReference type="EMBL" id="EJU01434.1"/>
    </source>
</evidence>
<dbReference type="OrthoDB" id="94039at2759"/>
<dbReference type="Proteomes" id="UP000030653">
    <property type="component" value="Unassembled WGS sequence"/>
</dbReference>
<dbReference type="Gene3D" id="3.40.50.1820">
    <property type="entry name" value="alpha/beta hydrolase"/>
    <property type="match status" value="1"/>
</dbReference>
<feature type="compositionally biased region" description="Polar residues" evidence="1">
    <location>
        <begin position="64"/>
        <end position="75"/>
    </location>
</feature>
<dbReference type="OMA" id="CAHANGM"/>
<accession>M5FY20</accession>
<evidence type="ECO:0000256" key="1">
    <source>
        <dbReference type="SAM" id="MobiDB-lite"/>
    </source>
</evidence>
<feature type="compositionally biased region" description="Pro residues" evidence="1">
    <location>
        <begin position="30"/>
        <end position="49"/>
    </location>
</feature>
<protein>
    <submittedName>
        <fullName evidence="2">Uncharacterized protein</fullName>
    </submittedName>
</protein>
<proteinExistence type="predicted"/>
<dbReference type="RefSeq" id="XP_040628331.1">
    <property type="nucleotide sequence ID" value="XM_040768568.1"/>
</dbReference>
<dbReference type="STRING" id="1858805.M5FY20"/>
<evidence type="ECO:0000313" key="3">
    <source>
        <dbReference type="Proteomes" id="UP000030653"/>
    </source>
</evidence>
<keyword evidence="3" id="KW-1185">Reference proteome</keyword>
<gene>
    <name evidence="2" type="ORF">DACRYDRAFT_107985</name>
</gene>
<feature type="region of interest" description="Disordered" evidence="1">
    <location>
        <begin position="30"/>
        <end position="90"/>
    </location>
</feature>
<dbReference type="GeneID" id="63683630"/>
<dbReference type="InterPro" id="IPR029058">
    <property type="entry name" value="AB_hydrolase_fold"/>
</dbReference>
<dbReference type="HOGENOM" id="CLU_1288862_0_0_1"/>
<organism evidence="2 3">
    <name type="scientific">Dacryopinax primogenitus (strain DJM 731)</name>
    <name type="common">Brown rot fungus</name>
    <dbReference type="NCBI Taxonomy" id="1858805"/>
    <lineage>
        <taxon>Eukaryota</taxon>
        <taxon>Fungi</taxon>
        <taxon>Dikarya</taxon>
        <taxon>Basidiomycota</taxon>
        <taxon>Agaricomycotina</taxon>
        <taxon>Dacrymycetes</taxon>
        <taxon>Dacrymycetales</taxon>
        <taxon>Dacrymycetaceae</taxon>
        <taxon>Dacryopinax</taxon>
    </lineage>
</organism>